<feature type="signal peptide" evidence="6">
    <location>
        <begin position="1"/>
        <end position="20"/>
    </location>
</feature>
<name>A0A238VJD9_9FLAO</name>
<feature type="domain" description="PPIase FKBP-type" evidence="7">
    <location>
        <begin position="100"/>
        <end position="197"/>
    </location>
</feature>
<dbReference type="InterPro" id="IPR046357">
    <property type="entry name" value="PPIase_dom_sf"/>
</dbReference>
<dbReference type="RefSeq" id="WP_089380063.1">
    <property type="nucleotide sequence ID" value="NZ_FZNT01000001.1"/>
</dbReference>
<dbReference type="Gene3D" id="3.10.50.40">
    <property type="match status" value="1"/>
</dbReference>
<gene>
    <name evidence="8" type="ORF">SAMN06265371_101420</name>
</gene>
<dbReference type="GO" id="GO:0003755">
    <property type="term" value="F:peptidyl-prolyl cis-trans isomerase activity"/>
    <property type="evidence" value="ECO:0007669"/>
    <property type="project" value="UniProtKB-UniRule"/>
</dbReference>
<evidence type="ECO:0000313" key="9">
    <source>
        <dbReference type="Proteomes" id="UP000198384"/>
    </source>
</evidence>
<feature type="chain" id="PRO_5012195757" description="Peptidyl-prolyl cis-trans isomerase" evidence="6">
    <location>
        <begin position="21"/>
        <end position="280"/>
    </location>
</feature>
<dbReference type="Proteomes" id="UP000198384">
    <property type="component" value="Unassembled WGS sequence"/>
</dbReference>
<dbReference type="SUPFAM" id="SSF54534">
    <property type="entry name" value="FKBP-like"/>
    <property type="match status" value="1"/>
</dbReference>
<protein>
    <recommendedName>
        <fullName evidence="4">Peptidyl-prolyl cis-trans isomerase</fullName>
        <ecNumber evidence="4">5.2.1.8</ecNumber>
    </recommendedName>
</protein>
<feature type="compositionally biased region" description="Acidic residues" evidence="5">
    <location>
        <begin position="270"/>
        <end position="280"/>
    </location>
</feature>
<feature type="region of interest" description="Disordered" evidence="5">
    <location>
        <begin position="209"/>
        <end position="280"/>
    </location>
</feature>
<comment type="similarity">
    <text evidence="4">Belongs to the FKBP-type PPIase family.</text>
</comment>
<dbReference type="EMBL" id="FZNT01000001">
    <property type="protein sequence ID" value="SNR33619.1"/>
    <property type="molecule type" value="Genomic_DNA"/>
</dbReference>
<sequence length="280" mass="31222">MKINKLIILLAFILSIVACKKDDKDNFDAAEQALIDDADLIEYLQTHYLNEDDGGIWTIDNGQTPLMDQVDVDLIDYNDISYKLYYLVQEEGTTISPTTVDSVFTTYTGMLLDSTVFDSSSSLVWFKLSAVIPGWSYGFTNYKGGNIMQNPDESFYYEDYGEGILFIPSGLAYGNSVQSYIPENSPLVFQITLQDVKLTDLDNDNVLSIDEDLNGNRDMTDDDTDGDGIPDFADTDDDGDGILTKYEDINKDGNPMNDDTDGDGIPNYLDTDDTESIEDL</sequence>
<dbReference type="Pfam" id="PF00254">
    <property type="entry name" value="FKBP_C"/>
    <property type="match status" value="1"/>
</dbReference>
<proteinExistence type="inferred from homology"/>
<evidence type="ECO:0000313" key="8">
    <source>
        <dbReference type="EMBL" id="SNR33619.1"/>
    </source>
</evidence>
<evidence type="ECO:0000256" key="1">
    <source>
        <dbReference type="ARBA" id="ARBA00000971"/>
    </source>
</evidence>
<evidence type="ECO:0000256" key="6">
    <source>
        <dbReference type="SAM" id="SignalP"/>
    </source>
</evidence>
<comment type="catalytic activity">
    <reaction evidence="1 3 4">
        <text>[protein]-peptidylproline (omega=180) = [protein]-peptidylproline (omega=0)</text>
        <dbReference type="Rhea" id="RHEA:16237"/>
        <dbReference type="Rhea" id="RHEA-COMP:10747"/>
        <dbReference type="Rhea" id="RHEA-COMP:10748"/>
        <dbReference type="ChEBI" id="CHEBI:83833"/>
        <dbReference type="ChEBI" id="CHEBI:83834"/>
        <dbReference type="EC" id="5.2.1.8"/>
    </reaction>
</comment>
<feature type="compositionally biased region" description="Acidic residues" evidence="5">
    <location>
        <begin position="220"/>
        <end position="240"/>
    </location>
</feature>
<dbReference type="InterPro" id="IPR001179">
    <property type="entry name" value="PPIase_FKBP_dom"/>
</dbReference>
<dbReference type="PROSITE" id="PS50059">
    <property type="entry name" value="FKBP_PPIASE"/>
    <property type="match status" value="1"/>
</dbReference>
<evidence type="ECO:0000256" key="4">
    <source>
        <dbReference type="RuleBase" id="RU003915"/>
    </source>
</evidence>
<dbReference type="EC" id="5.2.1.8" evidence="4"/>
<keyword evidence="9" id="KW-1185">Reference proteome</keyword>
<dbReference type="OrthoDB" id="1424215at2"/>
<keyword evidence="2 3" id="KW-0697">Rotamase</keyword>
<keyword evidence="3 4" id="KW-0413">Isomerase</keyword>
<dbReference type="PROSITE" id="PS51257">
    <property type="entry name" value="PROKAR_LIPOPROTEIN"/>
    <property type="match status" value="1"/>
</dbReference>
<evidence type="ECO:0000259" key="7">
    <source>
        <dbReference type="PROSITE" id="PS50059"/>
    </source>
</evidence>
<evidence type="ECO:0000256" key="5">
    <source>
        <dbReference type="SAM" id="MobiDB-lite"/>
    </source>
</evidence>
<dbReference type="AlphaFoldDB" id="A0A238VJD9"/>
<organism evidence="8 9">
    <name type="scientific">Lutibacter agarilyticus</name>
    <dbReference type="NCBI Taxonomy" id="1109740"/>
    <lineage>
        <taxon>Bacteria</taxon>
        <taxon>Pseudomonadati</taxon>
        <taxon>Bacteroidota</taxon>
        <taxon>Flavobacteriia</taxon>
        <taxon>Flavobacteriales</taxon>
        <taxon>Flavobacteriaceae</taxon>
        <taxon>Lutibacter</taxon>
    </lineage>
</organism>
<evidence type="ECO:0000256" key="3">
    <source>
        <dbReference type="PROSITE-ProRule" id="PRU00277"/>
    </source>
</evidence>
<keyword evidence="6" id="KW-0732">Signal</keyword>
<reference evidence="8 9" key="1">
    <citation type="submission" date="2017-06" db="EMBL/GenBank/DDBJ databases">
        <authorList>
            <person name="Kim H.J."/>
            <person name="Triplett B.A."/>
        </authorList>
    </citation>
    <scope>NUCLEOTIDE SEQUENCE [LARGE SCALE GENOMIC DNA]</scope>
    <source>
        <strain evidence="8 9">DSM 29150</strain>
    </source>
</reference>
<evidence type="ECO:0000256" key="2">
    <source>
        <dbReference type="ARBA" id="ARBA00023110"/>
    </source>
</evidence>
<accession>A0A238VJD9</accession>